<sequence length="162" mass="18908">MRRPGSLRSGWSIWQRNRSWPSAILCLPDIGDLRLTQGMLHWPLSRFLPPCSQPTRSWLRADSLERLRDVLFRKEGAELFAQRPCMRETECAGLKVLLSNPFIDLASMDCHLLGRRDTEADLRTADLYDVNDDRFSDRNLLAELPRQDQHRGSFVFRKQQIL</sequence>
<gene>
    <name evidence="1" type="ORF">DAMO_1799</name>
</gene>
<reference evidence="1 2" key="1">
    <citation type="journal article" date="2010" name="Nature">
        <title>Nitrite-driven anaerobic methane oxidation by oxygenic bacteria.</title>
        <authorList>
            <person name="Ettwig K.F."/>
            <person name="Butler M.K."/>
            <person name="Le Paslier D."/>
            <person name="Pelletier E."/>
            <person name="Mangenot S."/>
            <person name="Kuypers M.M.M."/>
            <person name="Schreiber F."/>
            <person name="Dutilh B.E."/>
            <person name="Zedelius J."/>
            <person name="de Beer D."/>
            <person name="Gloerich J."/>
            <person name="Wessels H.J.C.T."/>
            <person name="van Allen T."/>
            <person name="Luesken F."/>
            <person name="Wu M."/>
            <person name="van de Pas-Schoonen K.T."/>
            <person name="Op den Camp H.J.M."/>
            <person name="Janssen-Megens E.M."/>
            <person name="Francoijs K-J."/>
            <person name="Stunnenberg H."/>
            <person name="Weissenbach J."/>
            <person name="Jetten M.S.M."/>
            <person name="Strous M."/>
        </authorList>
    </citation>
    <scope>NUCLEOTIDE SEQUENCE [LARGE SCALE GENOMIC DNA]</scope>
</reference>
<protein>
    <submittedName>
        <fullName evidence="1">Uncharacterized protein</fullName>
    </submittedName>
</protein>
<dbReference type="AlphaFoldDB" id="D5MGH6"/>
<evidence type="ECO:0000313" key="2">
    <source>
        <dbReference type="Proteomes" id="UP000006898"/>
    </source>
</evidence>
<dbReference type="HOGENOM" id="CLU_1632330_0_0_0"/>
<dbReference type="Proteomes" id="UP000006898">
    <property type="component" value="Chromosome"/>
</dbReference>
<name>D5MGH6_METO1</name>
<dbReference type="KEGG" id="mox:DAMO_1799"/>
<proteinExistence type="predicted"/>
<dbReference type="STRING" id="671143.DAMO_1799"/>
<accession>D5MGH6</accession>
<organism evidence="1 2">
    <name type="scientific">Methylomirabilis oxygeniifera</name>
    <dbReference type="NCBI Taxonomy" id="671143"/>
    <lineage>
        <taxon>Bacteria</taxon>
        <taxon>Candidatus Methylomirabilota</taxon>
        <taxon>Candidatus Methylomirabilia</taxon>
        <taxon>Candidatus Methylomirabilales</taxon>
        <taxon>Candidatus Methylomirabilaceae</taxon>
        <taxon>Candidatus Methylomirabilis</taxon>
    </lineage>
</organism>
<evidence type="ECO:0000313" key="1">
    <source>
        <dbReference type="EMBL" id="CBE68857.1"/>
    </source>
</evidence>
<dbReference type="EMBL" id="FP565575">
    <property type="protein sequence ID" value="CBE68857.1"/>
    <property type="molecule type" value="Genomic_DNA"/>
</dbReference>